<keyword evidence="1" id="KW-0812">Transmembrane</keyword>
<proteinExistence type="predicted"/>
<comment type="caution">
    <text evidence="2">The sequence shown here is derived from an EMBL/GenBank/DDBJ whole genome shotgun (WGS) entry which is preliminary data.</text>
</comment>
<protein>
    <recommendedName>
        <fullName evidence="4">Integral membrane protein</fullName>
    </recommendedName>
</protein>
<dbReference type="RefSeq" id="WP_311629457.1">
    <property type="nucleotide sequence ID" value="NZ_JAVREN010000006.1"/>
</dbReference>
<organism evidence="2 3">
    <name type="scientific">Streptomyces boetiae</name>
    <dbReference type="NCBI Taxonomy" id="3075541"/>
    <lineage>
        <taxon>Bacteria</taxon>
        <taxon>Bacillati</taxon>
        <taxon>Actinomycetota</taxon>
        <taxon>Actinomycetes</taxon>
        <taxon>Kitasatosporales</taxon>
        <taxon>Streptomycetaceae</taxon>
        <taxon>Streptomyces</taxon>
    </lineage>
</organism>
<keyword evidence="3" id="KW-1185">Reference proteome</keyword>
<keyword evidence="1" id="KW-1133">Transmembrane helix</keyword>
<dbReference type="EMBL" id="JAVREN010000006">
    <property type="protein sequence ID" value="MDT0306528.1"/>
    <property type="molecule type" value="Genomic_DNA"/>
</dbReference>
<name>A0ABU2L4P7_9ACTN</name>
<evidence type="ECO:0000313" key="2">
    <source>
        <dbReference type="EMBL" id="MDT0306528.1"/>
    </source>
</evidence>
<evidence type="ECO:0008006" key="4">
    <source>
        <dbReference type="Google" id="ProtNLM"/>
    </source>
</evidence>
<feature type="transmembrane region" description="Helical" evidence="1">
    <location>
        <begin position="58"/>
        <end position="79"/>
    </location>
</feature>
<gene>
    <name evidence="2" type="ORF">RM780_06085</name>
</gene>
<accession>A0ABU2L4P7</accession>
<sequence>MSALTAAPGRTAAPATDRAGATAALRRWLTIDALLTGANALAYVVASGPIGRLLGLETALVAGTGAFLLLFTAGLVLLARSPRPPVRAVGAVIEANAAWALLGLAAPLLLLEPSTAGAVWIPAQGLVVGALAALQFGALRAMRRARG</sequence>
<feature type="transmembrane region" description="Helical" evidence="1">
    <location>
        <begin position="117"/>
        <end position="139"/>
    </location>
</feature>
<dbReference type="Proteomes" id="UP001183388">
    <property type="component" value="Unassembled WGS sequence"/>
</dbReference>
<keyword evidence="1" id="KW-0472">Membrane</keyword>
<feature type="transmembrane region" description="Helical" evidence="1">
    <location>
        <begin position="28"/>
        <end position="46"/>
    </location>
</feature>
<evidence type="ECO:0000313" key="3">
    <source>
        <dbReference type="Proteomes" id="UP001183388"/>
    </source>
</evidence>
<reference evidence="3" key="1">
    <citation type="submission" date="2023-07" db="EMBL/GenBank/DDBJ databases">
        <title>30 novel species of actinomycetes from the DSMZ collection.</title>
        <authorList>
            <person name="Nouioui I."/>
        </authorList>
    </citation>
    <scope>NUCLEOTIDE SEQUENCE [LARGE SCALE GENOMIC DNA]</scope>
    <source>
        <strain evidence="3">DSM 44917</strain>
    </source>
</reference>
<feature type="transmembrane region" description="Helical" evidence="1">
    <location>
        <begin position="91"/>
        <end position="111"/>
    </location>
</feature>
<evidence type="ECO:0000256" key="1">
    <source>
        <dbReference type="SAM" id="Phobius"/>
    </source>
</evidence>